<protein>
    <submittedName>
        <fullName evidence="1">Lin0835 protein</fullName>
    </submittedName>
</protein>
<organism evidence="1 2">
    <name type="scientific">Listeria innocua serovar 6a (strain ATCC BAA-680 / CLIP 11262)</name>
    <dbReference type="NCBI Taxonomy" id="272626"/>
    <lineage>
        <taxon>Bacteria</taxon>
        <taxon>Bacillati</taxon>
        <taxon>Bacillota</taxon>
        <taxon>Bacilli</taxon>
        <taxon>Bacillales</taxon>
        <taxon>Listeriaceae</taxon>
        <taxon>Listeria</taxon>
    </lineage>
</organism>
<dbReference type="AlphaFoldDB" id="Q92DH8"/>
<sequence>MDSIISNEIFQTIKSENVQEYLNDILILMNEVDNHNFKMKKHKDIWEVEINGEFFYEWLYSKTPAELVDLKTEFYRRMERVSDIDLDEYKAFESFLNESNPKYKDYDNQFLFIKKDNIKEIHVLSSLKRFYSLRRWYLEKCGNQKNFYNDLPLLFPNIYFHENVKSTLRTLNNDFNLILPEIVEHLSALELFHHLKLAKDGDSNIEKCQKFEKFSQISCSPESKRATAEKLSFKDDRGEKINCECHTKFKKIARDKTKQDRIYFSFGQKGYQEEAIIVYHIGKHI</sequence>
<evidence type="ECO:0000313" key="2">
    <source>
        <dbReference type="Proteomes" id="UP000002513"/>
    </source>
</evidence>
<dbReference type="EMBL" id="AL596166">
    <property type="protein sequence ID" value="CAC96067.1"/>
    <property type="molecule type" value="Genomic_DNA"/>
</dbReference>
<reference evidence="1 2" key="1">
    <citation type="journal article" date="2001" name="Science">
        <title>Comparative genomics of Listeria species.</title>
        <authorList>
            <person name="Glaser P."/>
            <person name="Frangeul L."/>
            <person name="Buchrieser C."/>
            <person name="Rusniok C."/>
            <person name="Amend A."/>
            <person name="Baquero F."/>
            <person name="Berche P."/>
            <person name="Bloecker H."/>
            <person name="Brandt P."/>
            <person name="Chakraborty T."/>
            <person name="Charbit A."/>
            <person name="Chetouani F."/>
            <person name="Couve E."/>
            <person name="de Daruvar A."/>
            <person name="Dehoux P."/>
            <person name="Domann E."/>
            <person name="Dominguez-Bernal G."/>
            <person name="Duchaud E."/>
            <person name="Durant L."/>
            <person name="Dussurget O."/>
            <person name="Entian K.-D."/>
            <person name="Fsihi H."/>
            <person name="Garcia-del Portillo F."/>
            <person name="Garrido P."/>
            <person name="Gautier L."/>
            <person name="Goebel W."/>
            <person name="Gomez-Lopez N."/>
            <person name="Hain T."/>
            <person name="Hauf J."/>
            <person name="Jackson D."/>
            <person name="Jones L.-M."/>
            <person name="Kaerst U."/>
            <person name="Kreft J."/>
            <person name="Kuhn M."/>
            <person name="Kunst F."/>
            <person name="Kurapkat G."/>
            <person name="Madueno E."/>
            <person name="Maitournam A."/>
            <person name="Mata Vicente J."/>
            <person name="Ng E."/>
            <person name="Nedjari H."/>
            <person name="Nordsiek G."/>
            <person name="Novella S."/>
            <person name="de Pablos B."/>
            <person name="Perez-Diaz J.-C."/>
            <person name="Purcell R."/>
            <person name="Remmel B."/>
            <person name="Rose M."/>
            <person name="Schlueter T."/>
            <person name="Simoes N."/>
            <person name="Tierrez A."/>
            <person name="Vazquez-Boland J.-A."/>
            <person name="Voss H."/>
            <person name="Wehland J."/>
            <person name="Cossart P."/>
        </authorList>
    </citation>
    <scope>NUCLEOTIDE SEQUENCE [LARGE SCALE GENOMIC DNA]</scope>
    <source>
        <strain evidence="2">ATCC BAA-680 / CLIP 11262</strain>
    </source>
</reference>
<proteinExistence type="predicted"/>
<accession>Q92DH8</accession>
<evidence type="ECO:0000313" key="1">
    <source>
        <dbReference type="EMBL" id="CAC96067.1"/>
    </source>
</evidence>
<gene>
    <name evidence="1" type="ordered locus">lin0835</name>
</gene>
<dbReference type="Proteomes" id="UP000002513">
    <property type="component" value="Chromosome"/>
</dbReference>
<name>Q92DH8_LISIN</name>
<dbReference type="HOGENOM" id="CLU_975917_0_0_9"/>
<dbReference type="RefSeq" id="WP_010990637.1">
    <property type="nucleotide sequence ID" value="NC_003212.1"/>
</dbReference>
<dbReference type="KEGG" id="lin:lin0835"/>
<dbReference type="STRING" id="272626.gene:17565162"/>
<dbReference type="eggNOG" id="ENOG50332F6">
    <property type="taxonomic scope" value="Bacteria"/>
</dbReference>
<dbReference type="PIR" id="AC1537">
    <property type="entry name" value="AC1537"/>
</dbReference>